<gene>
    <name evidence="2" type="ORF">Mal15_61000</name>
</gene>
<dbReference type="SUPFAM" id="SSF51971">
    <property type="entry name" value="Nucleotide-binding domain"/>
    <property type="match status" value="1"/>
</dbReference>
<reference evidence="2 3" key="1">
    <citation type="submission" date="2019-02" db="EMBL/GenBank/DDBJ databases">
        <title>Planctomycetal bacteria perform biofilm scaping via a novel small molecule.</title>
        <authorList>
            <person name="Jeske O."/>
            <person name="Boedeker C."/>
            <person name="Wiegand S."/>
            <person name="Breitling P."/>
            <person name="Kallscheuer N."/>
            <person name="Jogler M."/>
            <person name="Rohde M."/>
            <person name="Petersen J."/>
            <person name="Medema M.H."/>
            <person name="Surup F."/>
            <person name="Jogler C."/>
        </authorList>
    </citation>
    <scope>NUCLEOTIDE SEQUENCE [LARGE SCALE GENOMIC DNA]</scope>
    <source>
        <strain evidence="2 3">Mal15</strain>
    </source>
</reference>
<dbReference type="KEGG" id="smam:Mal15_61000"/>
<dbReference type="AlphaFoldDB" id="A0A5B9MPU7"/>
<evidence type="ECO:0000313" key="2">
    <source>
        <dbReference type="EMBL" id="QEG02017.1"/>
    </source>
</evidence>
<keyword evidence="3" id="KW-1185">Reference proteome</keyword>
<evidence type="ECO:0000256" key="1">
    <source>
        <dbReference type="SAM" id="MobiDB-lite"/>
    </source>
</evidence>
<dbReference type="EMBL" id="CP036264">
    <property type="protein sequence ID" value="QEG02017.1"/>
    <property type="molecule type" value="Genomic_DNA"/>
</dbReference>
<feature type="compositionally biased region" description="Low complexity" evidence="1">
    <location>
        <begin position="19"/>
        <end position="34"/>
    </location>
</feature>
<evidence type="ECO:0000313" key="3">
    <source>
        <dbReference type="Proteomes" id="UP000321353"/>
    </source>
</evidence>
<dbReference type="PRINTS" id="PR00368">
    <property type="entry name" value="FADPNR"/>
</dbReference>
<dbReference type="PRINTS" id="PR00411">
    <property type="entry name" value="PNDRDTASEI"/>
</dbReference>
<accession>A0A5B9MPU7</accession>
<name>A0A5B9MPU7_9BACT</name>
<organism evidence="2 3">
    <name type="scientific">Stieleria maiorica</name>
    <dbReference type="NCBI Taxonomy" id="2795974"/>
    <lineage>
        <taxon>Bacteria</taxon>
        <taxon>Pseudomonadati</taxon>
        <taxon>Planctomycetota</taxon>
        <taxon>Planctomycetia</taxon>
        <taxon>Pirellulales</taxon>
        <taxon>Pirellulaceae</taxon>
        <taxon>Stieleria</taxon>
    </lineage>
</organism>
<feature type="region of interest" description="Disordered" evidence="1">
    <location>
        <begin position="1"/>
        <end position="34"/>
    </location>
</feature>
<sequence>MAGPPSGEGGYVRPAMHNTPPMETAPPMTEETATLEPPGSIAVIGAGPLGIEAALYGRFLGYNVTLFEAVEVAHSIADRRDQPIPMMPDRCVSPLAKGALDAQAGDDEPKSLPLSIAEWIDRVWLPLTQTDLLRGRLRCPARVSAMELVSAPSDDGDDSDLEDDDVPPDFRLRLAEGETADFEAVIVATGAEGTEIERSFDEPVDYLFTIGRQPTGDAEQDFAGGLKQIVAVYASLGGRADLDLYRPPRG</sequence>
<dbReference type="Proteomes" id="UP000321353">
    <property type="component" value="Chromosome"/>
</dbReference>
<feature type="compositionally biased region" description="Gly residues" evidence="1">
    <location>
        <begin position="1"/>
        <end position="10"/>
    </location>
</feature>
<protein>
    <submittedName>
        <fullName evidence="2">Dihydropyrimidine dehydrogenase subunit A</fullName>
    </submittedName>
</protein>
<proteinExistence type="predicted"/>
<dbReference type="Gene3D" id="3.40.50.720">
    <property type="entry name" value="NAD(P)-binding Rossmann-like Domain"/>
    <property type="match status" value="1"/>
</dbReference>